<proteinExistence type="predicted"/>
<accession>A0A0R3NDC9</accession>
<dbReference type="Proteomes" id="UP000051660">
    <property type="component" value="Unassembled WGS sequence"/>
</dbReference>
<evidence type="ECO:0000313" key="2">
    <source>
        <dbReference type="Proteomes" id="UP000051660"/>
    </source>
</evidence>
<dbReference type="EMBL" id="LLYB01000033">
    <property type="protein sequence ID" value="KRR28077.1"/>
    <property type="molecule type" value="Genomic_DNA"/>
</dbReference>
<sequence>MVTPAKSWKPSLVSSPHVILLISTTILSSAAACDQASNIAASMAAISFDMHIPETPASPCKERGRHGGDGLLASLWGERLAGVGGRRLLELCRAKPGGVDLDQWIECQPVGLMSTEPCQRRLFGTAAA</sequence>
<organism evidence="1 2">
    <name type="scientific">Bradyrhizobium lablabi</name>
    <dbReference type="NCBI Taxonomy" id="722472"/>
    <lineage>
        <taxon>Bacteria</taxon>
        <taxon>Pseudomonadati</taxon>
        <taxon>Pseudomonadota</taxon>
        <taxon>Alphaproteobacteria</taxon>
        <taxon>Hyphomicrobiales</taxon>
        <taxon>Nitrobacteraceae</taxon>
        <taxon>Bradyrhizobium</taxon>
    </lineage>
</organism>
<protein>
    <submittedName>
        <fullName evidence="1">Uncharacterized protein</fullName>
    </submittedName>
</protein>
<comment type="caution">
    <text evidence="1">The sequence shown here is derived from an EMBL/GenBank/DDBJ whole genome shotgun (WGS) entry which is preliminary data.</text>
</comment>
<reference evidence="1 2" key="1">
    <citation type="submission" date="2014-03" db="EMBL/GenBank/DDBJ databases">
        <title>Bradyrhizobium valentinum sp. nov., isolated from effective nodules of Lupinus mariae-josephae, a lupine endemic of basic-lime soils in Eastern Spain.</title>
        <authorList>
            <person name="Duran D."/>
            <person name="Rey L."/>
            <person name="Navarro A."/>
            <person name="Busquets A."/>
            <person name="Imperial J."/>
            <person name="Ruiz-Argueso T."/>
        </authorList>
    </citation>
    <scope>NUCLEOTIDE SEQUENCE [LARGE SCALE GENOMIC DNA]</scope>
    <source>
        <strain evidence="1 2">CCBAU 23086</strain>
    </source>
</reference>
<gene>
    <name evidence="1" type="ORF">CQ14_31960</name>
</gene>
<dbReference type="AlphaFoldDB" id="A0A0R3NDC9"/>
<name>A0A0R3NDC9_9BRAD</name>
<evidence type="ECO:0000313" key="1">
    <source>
        <dbReference type="EMBL" id="KRR28077.1"/>
    </source>
</evidence>
<dbReference type="PROSITE" id="PS51257">
    <property type="entry name" value="PROKAR_LIPOPROTEIN"/>
    <property type="match status" value="1"/>
</dbReference>